<feature type="compositionally biased region" description="Basic and acidic residues" evidence="1">
    <location>
        <begin position="368"/>
        <end position="383"/>
    </location>
</feature>
<dbReference type="EMBL" id="JAUCMX010000015">
    <property type="protein sequence ID" value="KAK3521534.1"/>
    <property type="molecule type" value="Genomic_DNA"/>
</dbReference>
<accession>A0AAE0QHX9</accession>
<evidence type="ECO:0000313" key="2">
    <source>
        <dbReference type="EMBL" id="KAK3521534.1"/>
    </source>
</evidence>
<comment type="caution">
    <text evidence="2">The sequence shown here is derived from an EMBL/GenBank/DDBJ whole genome shotgun (WGS) entry which is preliminary data.</text>
</comment>
<evidence type="ECO:0000313" key="3">
    <source>
        <dbReference type="Proteomes" id="UP001274896"/>
    </source>
</evidence>
<dbReference type="GO" id="GO:0003676">
    <property type="term" value="F:nucleic acid binding"/>
    <property type="evidence" value="ECO:0007669"/>
    <property type="project" value="InterPro"/>
</dbReference>
<dbReference type="Gene3D" id="3.30.420.10">
    <property type="entry name" value="Ribonuclease H-like superfamily/Ribonuclease H"/>
    <property type="match status" value="1"/>
</dbReference>
<organism evidence="2 3">
    <name type="scientific">Hemibagrus guttatus</name>
    <dbReference type="NCBI Taxonomy" id="175788"/>
    <lineage>
        <taxon>Eukaryota</taxon>
        <taxon>Metazoa</taxon>
        <taxon>Chordata</taxon>
        <taxon>Craniata</taxon>
        <taxon>Vertebrata</taxon>
        <taxon>Euteleostomi</taxon>
        <taxon>Actinopterygii</taxon>
        <taxon>Neopterygii</taxon>
        <taxon>Teleostei</taxon>
        <taxon>Ostariophysi</taxon>
        <taxon>Siluriformes</taxon>
        <taxon>Bagridae</taxon>
        <taxon>Hemibagrus</taxon>
    </lineage>
</organism>
<proteinExistence type="predicted"/>
<feature type="compositionally biased region" description="Basic and acidic residues" evidence="1">
    <location>
        <begin position="144"/>
        <end position="214"/>
    </location>
</feature>
<protein>
    <submittedName>
        <fullName evidence="2">Uncharacterized protein</fullName>
    </submittedName>
</protein>
<name>A0AAE0QHX9_9TELE</name>
<feature type="compositionally biased region" description="Polar residues" evidence="1">
    <location>
        <begin position="67"/>
        <end position="96"/>
    </location>
</feature>
<feature type="compositionally biased region" description="Basic and acidic residues" evidence="1">
    <location>
        <begin position="51"/>
        <end position="64"/>
    </location>
</feature>
<feature type="compositionally biased region" description="Polar residues" evidence="1">
    <location>
        <begin position="22"/>
        <end position="48"/>
    </location>
</feature>
<gene>
    <name evidence="2" type="ORF">QTP70_010527</name>
</gene>
<reference evidence="2" key="1">
    <citation type="submission" date="2023-06" db="EMBL/GenBank/DDBJ databases">
        <title>Male Hemibagrus guttatus genome.</title>
        <authorList>
            <person name="Bian C."/>
        </authorList>
    </citation>
    <scope>NUCLEOTIDE SEQUENCE</scope>
    <source>
        <strain evidence="2">Male_cb2023</strain>
        <tissue evidence="2">Muscle</tissue>
    </source>
</reference>
<dbReference type="InterPro" id="IPR036397">
    <property type="entry name" value="RNaseH_sf"/>
</dbReference>
<feature type="region of interest" description="Disordered" evidence="1">
    <location>
        <begin position="16"/>
        <end position="227"/>
    </location>
</feature>
<dbReference type="Proteomes" id="UP001274896">
    <property type="component" value="Unassembled WGS sequence"/>
</dbReference>
<evidence type="ECO:0000256" key="1">
    <source>
        <dbReference type="SAM" id="MobiDB-lite"/>
    </source>
</evidence>
<sequence>MHLIQFLEVIAIAREEEERLVQTSPNLTRPVQSRPNQSKPNVQKSRPIQSKPDETSPKQSRPEQAKPVQNRSKQVQTRTGHTSPDQTIPDQSSPKQSRPEQAKPVQNSPESIKPLHLHTSSAFIRNKAEDYSSSKQENMMLNKQKGEERRGEERRGEERRGEERRGEERRGEERRGEEKQAKKEAMGTDTKKERGGKREKETDRPRKEWVDGKTKRPAKLKKSLEAKPMSQNPLHLCSWLRLVKLCKQVPVKGTLNVSAYQDILDNFMLPTSWEQFGDDSFLFRHDCTPVHKGSPIKKWMNQQQQQHHSAPRGRSAGNNTQMEMGGLEPLWTDDEAFSFTHQIQHGLDDVPVADLADLDEADQHGELHADVADRNRGVDDASRQNHGARAGHHRVPAARGFSLRQRRRKPAMSREVGYGPMDLKLLNNMCNCSHRNIKLPGDGLIAFNMGVSLADICTATIPHDYVYDYVIQGVTTANHLSPPIPIFCILNTCTH</sequence>
<feature type="region of interest" description="Disordered" evidence="1">
    <location>
        <begin position="368"/>
        <end position="413"/>
    </location>
</feature>
<dbReference type="AlphaFoldDB" id="A0AAE0QHX9"/>
<keyword evidence="3" id="KW-1185">Reference proteome</keyword>
<feature type="region of interest" description="Disordered" evidence="1">
    <location>
        <begin position="299"/>
        <end position="322"/>
    </location>
</feature>